<organism evidence="1 2">
    <name type="scientific">Populus trichocarpa</name>
    <name type="common">Western balsam poplar</name>
    <name type="synonym">Populus balsamifera subsp. trichocarpa</name>
    <dbReference type="NCBI Taxonomy" id="3694"/>
    <lineage>
        <taxon>Eukaryota</taxon>
        <taxon>Viridiplantae</taxon>
        <taxon>Streptophyta</taxon>
        <taxon>Embryophyta</taxon>
        <taxon>Tracheophyta</taxon>
        <taxon>Spermatophyta</taxon>
        <taxon>Magnoliopsida</taxon>
        <taxon>eudicotyledons</taxon>
        <taxon>Gunneridae</taxon>
        <taxon>Pentapetalae</taxon>
        <taxon>rosids</taxon>
        <taxon>fabids</taxon>
        <taxon>Malpighiales</taxon>
        <taxon>Salicaceae</taxon>
        <taxon>Saliceae</taxon>
        <taxon>Populus</taxon>
    </lineage>
</organism>
<dbReference type="EMBL" id="CM009299">
    <property type="protein sequence ID" value="RQO96518.1"/>
    <property type="molecule type" value="Genomic_DNA"/>
</dbReference>
<accession>A0A3N7H2U9</accession>
<dbReference type="InParanoid" id="A0A3N7H2U9"/>
<gene>
    <name evidence="1" type="ORF">POPTR_010G101450</name>
</gene>
<evidence type="ECO:0000313" key="1">
    <source>
        <dbReference type="EMBL" id="RQO96518.1"/>
    </source>
</evidence>
<reference evidence="1 2" key="1">
    <citation type="journal article" date="2006" name="Science">
        <title>The genome of black cottonwood, Populus trichocarpa (Torr. &amp; Gray).</title>
        <authorList>
            <person name="Tuskan G.A."/>
            <person name="Difazio S."/>
            <person name="Jansson S."/>
            <person name="Bohlmann J."/>
            <person name="Grigoriev I."/>
            <person name="Hellsten U."/>
            <person name="Putnam N."/>
            <person name="Ralph S."/>
            <person name="Rombauts S."/>
            <person name="Salamov A."/>
            <person name="Schein J."/>
            <person name="Sterck L."/>
            <person name="Aerts A."/>
            <person name="Bhalerao R.R."/>
            <person name="Bhalerao R.P."/>
            <person name="Blaudez D."/>
            <person name="Boerjan W."/>
            <person name="Brun A."/>
            <person name="Brunner A."/>
            <person name="Busov V."/>
            <person name="Campbell M."/>
            <person name="Carlson J."/>
            <person name="Chalot M."/>
            <person name="Chapman J."/>
            <person name="Chen G.L."/>
            <person name="Cooper D."/>
            <person name="Coutinho P.M."/>
            <person name="Couturier J."/>
            <person name="Covert S."/>
            <person name="Cronk Q."/>
            <person name="Cunningham R."/>
            <person name="Davis J."/>
            <person name="Degroeve S."/>
            <person name="Dejardin A."/>
            <person name="Depamphilis C."/>
            <person name="Detter J."/>
            <person name="Dirks B."/>
            <person name="Dubchak I."/>
            <person name="Duplessis S."/>
            <person name="Ehlting J."/>
            <person name="Ellis B."/>
            <person name="Gendler K."/>
            <person name="Goodstein D."/>
            <person name="Gribskov M."/>
            <person name="Grimwood J."/>
            <person name="Groover A."/>
            <person name="Gunter L."/>
            <person name="Hamberger B."/>
            <person name="Heinze B."/>
            <person name="Helariutta Y."/>
            <person name="Henrissat B."/>
            <person name="Holligan D."/>
            <person name="Holt R."/>
            <person name="Huang W."/>
            <person name="Islam-Faridi N."/>
            <person name="Jones S."/>
            <person name="Jones-Rhoades M."/>
            <person name="Jorgensen R."/>
            <person name="Joshi C."/>
            <person name="Kangasjarvi J."/>
            <person name="Karlsson J."/>
            <person name="Kelleher C."/>
            <person name="Kirkpatrick R."/>
            <person name="Kirst M."/>
            <person name="Kohler A."/>
            <person name="Kalluri U."/>
            <person name="Larimer F."/>
            <person name="Leebens-Mack J."/>
            <person name="Leple J.C."/>
            <person name="Locascio P."/>
            <person name="Lou Y."/>
            <person name="Lucas S."/>
            <person name="Martin F."/>
            <person name="Montanini B."/>
            <person name="Napoli C."/>
            <person name="Nelson D.R."/>
            <person name="Nelson C."/>
            <person name="Nieminen K."/>
            <person name="Nilsson O."/>
            <person name="Pereda V."/>
            <person name="Peter G."/>
            <person name="Philippe R."/>
            <person name="Pilate G."/>
            <person name="Poliakov A."/>
            <person name="Razumovskaya J."/>
            <person name="Richardson P."/>
            <person name="Rinaldi C."/>
            <person name="Ritland K."/>
            <person name="Rouze P."/>
            <person name="Ryaboy D."/>
            <person name="Schmutz J."/>
            <person name="Schrader J."/>
            <person name="Segerman B."/>
            <person name="Shin H."/>
            <person name="Siddiqui A."/>
            <person name="Sterky F."/>
            <person name="Terry A."/>
            <person name="Tsai C.J."/>
            <person name="Uberbacher E."/>
            <person name="Unneberg P."/>
            <person name="Vahala J."/>
            <person name="Wall K."/>
            <person name="Wessler S."/>
            <person name="Yang G."/>
            <person name="Yin T."/>
            <person name="Douglas C."/>
            <person name="Marra M."/>
            <person name="Sandberg G."/>
            <person name="Van de Peer Y."/>
            <person name="Rokhsar D."/>
        </authorList>
    </citation>
    <scope>NUCLEOTIDE SEQUENCE [LARGE SCALE GENOMIC DNA]</scope>
    <source>
        <strain evidence="2">cv. Nisqually</strain>
    </source>
</reference>
<proteinExistence type="predicted"/>
<dbReference type="Proteomes" id="UP000006729">
    <property type="component" value="Chromosome 10"/>
</dbReference>
<sequence>MDCVIIEIFDVYSRICKGIARPVLMGIYSAGDFGVCNASRAHNQCSSCSESYKNVASHEDANKALVVREDVVIVREKEVVNSRLKTLIISHFRASNTSSAENRPNYLPLYQKQDIPDFISFY</sequence>
<keyword evidence="2" id="KW-1185">Reference proteome</keyword>
<protein>
    <submittedName>
        <fullName evidence="1">Uncharacterized protein</fullName>
    </submittedName>
</protein>
<dbReference type="AlphaFoldDB" id="A0A3N7H2U9"/>
<evidence type="ECO:0000313" key="2">
    <source>
        <dbReference type="Proteomes" id="UP000006729"/>
    </source>
</evidence>
<name>A0A3N7H2U9_POPTR</name>